<accession>A0A9P7EYU4</accession>
<dbReference type="AlphaFoldDB" id="A0A9P7EYU4"/>
<keyword evidence="3" id="KW-0378">Hydrolase</keyword>
<reference evidence="6" key="1">
    <citation type="journal article" date="2020" name="New Phytol.">
        <title>Comparative genomics reveals dynamic genome evolution in host specialist ectomycorrhizal fungi.</title>
        <authorList>
            <person name="Lofgren L.A."/>
            <person name="Nguyen N.H."/>
            <person name="Vilgalys R."/>
            <person name="Ruytinx J."/>
            <person name="Liao H.L."/>
            <person name="Branco S."/>
            <person name="Kuo A."/>
            <person name="LaButti K."/>
            <person name="Lipzen A."/>
            <person name="Andreopoulos W."/>
            <person name="Pangilinan J."/>
            <person name="Riley R."/>
            <person name="Hundley H."/>
            <person name="Na H."/>
            <person name="Barry K."/>
            <person name="Grigoriev I.V."/>
            <person name="Stajich J.E."/>
            <person name="Kennedy P.G."/>
        </authorList>
    </citation>
    <scope>NUCLEOTIDE SEQUENCE</scope>
    <source>
        <strain evidence="6">FC423</strain>
    </source>
</reference>
<dbReference type="RefSeq" id="XP_041288981.1">
    <property type="nucleotide sequence ID" value="XM_041443540.1"/>
</dbReference>
<comment type="caution">
    <text evidence="6">The sequence shown here is derived from an EMBL/GenBank/DDBJ whole genome shotgun (WGS) entry which is preliminary data.</text>
</comment>
<gene>
    <name evidence="6" type="ORF">F5147DRAFT_815686</name>
</gene>
<dbReference type="EMBL" id="JABBWM010000060">
    <property type="protein sequence ID" value="KAG2098733.1"/>
    <property type="molecule type" value="Genomic_DNA"/>
</dbReference>
<feature type="region of interest" description="Disordered" evidence="4">
    <location>
        <begin position="283"/>
        <end position="331"/>
    </location>
</feature>
<evidence type="ECO:0000256" key="1">
    <source>
        <dbReference type="ARBA" id="ARBA00005234"/>
    </source>
</evidence>
<evidence type="ECO:0000256" key="4">
    <source>
        <dbReference type="SAM" id="MobiDB-lite"/>
    </source>
</evidence>
<keyword evidence="2" id="KW-0645">Protease</keyword>
<dbReference type="OrthoDB" id="2681837at2759"/>
<dbReference type="PROSITE" id="PS50600">
    <property type="entry name" value="ULP_PROTEASE"/>
    <property type="match status" value="1"/>
</dbReference>
<dbReference type="GO" id="GO:0006508">
    <property type="term" value="P:proteolysis"/>
    <property type="evidence" value="ECO:0007669"/>
    <property type="project" value="UniProtKB-KW"/>
</dbReference>
<evidence type="ECO:0000313" key="7">
    <source>
        <dbReference type="Proteomes" id="UP000823399"/>
    </source>
</evidence>
<evidence type="ECO:0000259" key="5">
    <source>
        <dbReference type="PROSITE" id="PS50600"/>
    </source>
</evidence>
<evidence type="ECO:0000313" key="6">
    <source>
        <dbReference type="EMBL" id="KAG2098733.1"/>
    </source>
</evidence>
<comment type="similarity">
    <text evidence="1">Belongs to the peptidase C48 family.</text>
</comment>
<name>A0A9P7EYU4_9AGAM</name>
<dbReference type="Gene3D" id="3.40.395.10">
    <property type="entry name" value="Adenoviral Proteinase, Chain A"/>
    <property type="match status" value="1"/>
</dbReference>
<dbReference type="GeneID" id="64705799"/>
<dbReference type="SUPFAM" id="SSF54001">
    <property type="entry name" value="Cysteine proteinases"/>
    <property type="match status" value="1"/>
</dbReference>
<dbReference type="GO" id="GO:0019783">
    <property type="term" value="F:ubiquitin-like protein peptidase activity"/>
    <property type="evidence" value="ECO:0007669"/>
    <property type="project" value="UniProtKB-ARBA"/>
</dbReference>
<dbReference type="InterPro" id="IPR038765">
    <property type="entry name" value="Papain-like_cys_pep_sf"/>
</dbReference>
<dbReference type="Pfam" id="PF02902">
    <property type="entry name" value="Peptidase_C48"/>
    <property type="match status" value="1"/>
</dbReference>
<evidence type="ECO:0000256" key="2">
    <source>
        <dbReference type="ARBA" id="ARBA00022670"/>
    </source>
</evidence>
<dbReference type="GO" id="GO:0008234">
    <property type="term" value="F:cysteine-type peptidase activity"/>
    <property type="evidence" value="ECO:0007669"/>
    <property type="project" value="InterPro"/>
</dbReference>
<proteinExistence type="inferred from homology"/>
<organism evidence="6 7">
    <name type="scientific">Suillus discolor</name>
    <dbReference type="NCBI Taxonomy" id="1912936"/>
    <lineage>
        <taxon>Eukaryota</taxon>
        <taxon>Fungi</taxon>
        <taxon>Dikarya</taxon>
        <taxon>Basidiomycota</taxon>
        <taxon>Agaricomycotina</taxon>
        <taxon>Agaricomycetes</taxon>
        <taxon>Agaricomycetidae</taxon>
        <taxon>Boletales</taxon>
        <taxon>Suillineae</taxon>
        <taxon>Suillaceae</taxon>
        <taxon>Suillus</taxon>
    </lineage>
</organism>
<dbReference type="Proteomes" id="UP000823399">
    <property type="component" value="Unassembled WGS sequence"/>
</dbReference>
<protein>
    <recommendedName>
        <fullName evidence="5">Ubiquitin-like protease family profile domain-containing protein</fullName>
    </recommendedName>
</protein>
<evidence type="ECO:0000256" key="3">
    <source>
        <dbReference type="ARBA" id="ARBA00022801"/>
    </source>
</evidence>
<sequence length="331" mass="36589">MLPKDLKHQIRKIRGTEITHADIQALLPSESQRKITGTSINAYGACTEDMHEDRDFCIFNSWIAPIASGQVKSGIAYGTIHGHIHASAYTDTSLDELLARPRWAFPLCGGKPQHWVLGIIDFTRNEIAVFDSIPELNSMNEWAENMLVKAVNAVMACLGKPVLEWSPVYWKRKVYSPLEYHGQIDGWSCGLFVMMAIDVFVDNGSYDSVTDDKKDAMKNKALETLMTLPVIRVSKKATCDSEDDEPVEIVNQTKASTALFPTTSNELIPAEVQKVSHASFPDSKILGKRSVNGSKETDDASDGSNTDDEKRLKKRSKATSGARGAKILLSQ</sequence>
<dbReference type="InterPro" id="IPR003653">
    <property type="entry name" value="Peptidase_C48_C"/>
</dbReference>
<keyword evidence="7" id="KW-1185">Reference proteome</keyword>
<feature type="domain" description="Ubiquitin-like protease family profile" evidence="5">
    <location>
        <begin position="16"/>
        <end position="200"/>
    </location>
</feature>